<dbReference type="Gene3D" id="3.40.50.300">
    <property type="entry name" value="P-loop containing nucleotide triphosphate hydrolases"/>
    <property type="match status" value="1"/>
</dbReference>
<evidence type="ECO:0000259" key="1">
    <source>
        <dbReference type="Pfam" id="PF01656"/>
    </source>
</evidence>
<dbReference type="Pfam" id="PF01656">
    <property type="entry name" value="CbiA"/>
    <property type="match status" value="1"/>
</dbReference>
<accession>A0A5B8MNY9</accession>
<dbReference type="SUPFAM" id="SSF52540">
    <property type="entry name" value="P-loop containing nucleoside triphosphate hydrolases"/>
    <property type="match status" value="1"/>
</dbReference>
<dbReference type="InterPro" id="IPR050678">
    <property type="entry name" value="DNA_Partitioning_ATPase"/>
</dbReference>
<keyword evidence="3" id="KW-1185">Reference proteome</keyword>
<dbReference type="EMBL" id="CP031038">
    <property type="protein sequence ID" value="QDZ21295.1"/>
    <property type="molecule type" value="Genomic_DNA"/>
</dbReference>
<evidence type="ECO:0000313" key="2">
    <source>
        <dbReference type="EMBL" id="QDZ21295.1"/>
    </source>
</evidence>
<dbReference type="OrthoDB" id="1902922at2759"/>
<evidence type="ECO:0000313" key="3">
    <source>
        <dbReference type="Proteomes" id="UP000316726"/>
    </source>
</evidence>
<dbReference type="PANTHER" id="PTHR13696">
    <property type="entry name" value="P-LOOP CONTAINING NUCLEOSIDE TRIPHOSPHATE HYDROLASE"/>
    <property type="match status" value="1"/>
</dbReference>
<organism evidence="2 3">
    <name type="scientific">Chloropicon primus</name>
    <dbReference type="NCBI Taxonomy" id="1764295"/>
    <lineage>
        <taxon>Eukaryota</taxon>
        <taxon>Viridiplantae</taxon>
        <taxon>Chlorophyta</taxon>
        <taxon>Chloropicophyceae</taxon>
        <taxon>Chloropicales</taxon>
        <taxon>Chloropicaceae</taxon>
        <taxon>Chloropicon</taxon>
    </lineage>
</organism>
<gene>
    <name evidence="2" type="ORF">A3770_05p38130</name>
</gene>
<feature type="domain" description="CobQ/CobB/MinD/ParA nucleotide binding" evidence="1">
    <location>
        <begin position="7"/>
        <end position="242"/>
    </location>
</feature>
<reference evidence="2 3" key="1">
    <citation type="submission" date="2018-07" db="EMBL/GenBank/DDBJ databases">
        <title>The complete nuclear genome of the prasinophyte Chloropicon primus (CCMP1205).</title>
        <authorList>
            <person name="Pombert J.-F."/>
            <person name="Otis C."/>
            <person name="Turmel M."/>
            <person name="Lemieux C."/>
        </authorList>
    </citation>
    <scope>NUCLEOTIDE SEQUENCE [LARGE SCALE GENOMIC DNA]</scope>
    <source>
        <strain evidence="2 3">CCMP1205</strain>
    </source>
</reference>
<protein>
    <recommendedName>
        <fullName evidence="1">CobQ/CobB/MinD/ParA nucleotide binding domain-containing protein</fullName>
    </recommendedName>
</protein>
<dbReference type="InterPro" id="IPR027417">
    <property type="entry name" value="P-loop_NTPase"/>
</dbReference>
<sequence>MVSETYVFANNKGGSGKSTIAFQLAASLAKKRPETQVLAIDFSLYSDLTTMLCGGTSRPSLLAASRGAQTALEGTSKDERVEGLLRALATGKQGGMSDEDSQVSGLFGGWNPFSPSKPRANQSGTADTKAEAPIDLRRFAVRPSDLLNEIDQGGDVQWDLPSNLWVCCSCGELPLEPQEVPDAVRRLRAAISALPQNWVVMIDTDHLAKAPVSELAFCAATKLILPLSIDDNDFSRLFIDPTGNALFDVLETLEGREAGWLQSKVHKVVFNSVLHYQNQPSQNEGIMLPFTPAKACIQQMKNMADQMYSVHKAEDKLVRFFVDGHKIGSTEDFRQRYFSGMRKASEIVMNASKLLGCPICSLPSGMIAIDTLSCTIDAKVLQALQNEVAILTDSVFS</sequence>
<dbReference type="AlphaFoldDB" id="A0A5B8MNY9"/>
<dbReference type="PANTHER" id="PTHR13696:SF99">
    <property type="entry name" value="COBYRINIC ACID AC-DIAMIDE SYNTHASE"/>
    <property type="match status" value="1"/>
</dbReference>
<dbReference type="Proteomes" id="UP000316726">
    <property type="component" value="Chromosome 5"/>
</dbReference>
<proteinExistence type="predicted"/>
<name>A0A5B8MNY9_9CHLO</name>
<dbReference type="InterPro" id="IPR002586">
    <property type="entry name" value="CobQ/CobB/MinD/ParA_Nub-bd_dom"/>
</dbReference>